<gene>
    <name evidence="4" type="ORF">J7W16_19800</name>
</gene>
<proteinExistence type="predicted"/>
<evidence type="ECO:0000313" key="5">
    <source>
        <dbReference type="Proteomes" id="UP000678228"/>
    </source>
</evidence>
<name>A0A940WX75_9BACI</name>
<dbReference type="Pfam" id="PF13487">
    <property type="entry name" value="HD_5"/>
    <property type="match status" value="1"/>
</dbReference>
<dbReference type="InterPro" id="IPR003607">
    <property type="entry name" value="HD/PDEase_dom"/>
</dbReference>
<keyword evidence="1" id="KW-1133">Transmembrane helix</keyword>
<accession>A0A940WX75</accession>
<organism evidence="4 5">
    <name type="scientific">Halalkalibacter suaedae</name>
    <dbReference type="NCBI Taxonomy" id="2822140"/>
    <lineage>
        <taxon>Bacteria</taxon>
        <taxon>Bacillati</taxon>
        <taxon>Bacillota</taxon>
        <taxon>Bacilli</taxon>
        <taxon>Bacillales</taxon>
        <taxon>Bacillaceae</taxon>
        <taxon>Halalkalibacter</taxon>
    </lineage>
</organism>
<dbReference type="InterPro" id="IPR037522">
    <property type="entry name" value="HD_GYP_dom"/>
</dbReference>
<dbReference type="PROSITE" id="PS51831">
    <property type="entry name" value="HD"/>
    <property type="match status" value="1"/>
</dbReference>
<sequence length="299" mass="34397">MFNTIDKCLNRPYLFRHSFFILFISSVVLNHVISLNNSNFFILYIITVIFLGIGFYNKSALFLTLFTMIVVLSRFFFIPDSELSLNNLLIFSCNYLLITFISVSLMRYAQKVKSTYIELTSALANALDSRDSYTWHHSENVSKYSLKIADKMNLSKDLCDIIRVGSLLHDIGKIGISEYILTKPGKLTDEEYNSIKTHPEIGYDIIKHVSNFYENGVLDIVLYHHERYDGKGYPKGLKGNEIPLVARIVAVADTFDAMISKRVYRNEFDLNHTLEEISKNKGTQFDPEIVDVFLSTFKN</sequence>
<dbReference type="CDD" id="cd00077">
    <property type="entry name" value="HDc"/>
    <property type="match status" value="1"/>
</dbReference>
<feature type="transmembrane region" description="Helical" evidence="1">
    <location>
        <begin position="39"/>
        <end position="56"/>
    </location>
</feature>
<dbReference type="AlphaFoldDB" id="A0A940WX75"/>
<dbReference type="PANTHER" id="PTHR43155:SF2">
    <property type="entry name" value="CYCLIC DI-GMP PHOSPHODIESTERASE PA4108"/>
    <property type="match status" value="1"/>
</dbReference>
<dbReference type="NCBIfam" id="TIGR00277">
    <property type="entry name" value="HDIG"/>
    <property type="match status" value="1"/>
</dbReference>
<keyword evidence="1" id="KW-0472">Membrane</keyword>
<dbReference type="PANTHER" id="PTHR43155">
    <property type="entry name" value="CYCLIC DI-GMP PHOSPHODIESTERASE PA4108-RELATED"/>
    <property type="match status" value="1"/>
</dbReference>
<evidence type="ECO:0000259" key="2">
    <source>
        <dbReference type="PROSITE" id="PS51831"/>
    </source>
</evidence>
<protein>
    <submittedName>
        <fullName evidence="4">HD-GYP domain-containing protein</fullName>
    </submittedName>
</protein>
<dbReference type="RefSeq" id="WP_210599215.1">
    <property type="nucleotide sequence ID" value="NZ_JAGKSQ010000012.1"/>
</dbReference>
<dbReference type="InterPro" id="IPR006675">
    <property type="entry name" value="HDIG_dom"/>
</dbReference>
<dbReference type="EMBL" id="JAGKSQ010000012">
    <property type="protein sequence ID" value="MBP3953363.1"/>
    <property type="molecule type" value="Genomic_DNA"/>
</dbReference>
<comment type="caution">
    <text evidence="4">The sequence shown here is derived from an EMBL/GenBank/DDBJ whole genome shotgun (WGS) entry which is preliminary data.</text>
</comment>
<reference evidence="4" key="1">
    <citation type="submission" date="2021-03" db="EMBL/GenBank/DDBJ databases">
        <title>Bacillus suaedae sp. nov., isolated from Suaeda aralocaspica.</title>
        <authorList>
            <person name="Lei R.F.R."/>
        </authorList>
    </citation>
    <scope>NUCLEOTIDE SEQUENCE</scope>
    <source>
        <strain evidence="4">YZJH907-2</strain>
    </source>
</reference>
<evidence type="ECO:0000313" key="4">
    <source>
        <dbReference type="EMBL" id="MBP3953363.1"/>
    </source>
</evidence>
<dbReference type="SUPFAM" id="SSF109604">
    <property type="entry name" value="HD-domain/PDEase-like"/>
    <property type="match status" value="1"/>
</dbReference>
<dbReference type="Proteomes" id="UP000678228">
    <property type="component" value="Unassembled WGS sequence"/>
</dbReference>
<evidence type="ECO:0000259" key="3">
    <source>
        <dbReference type="PROSITE" id="PS51832"/>
    </source>
</evidence>
<feature type="domain" description="HD" evidence="2">
    <location>
        <begin position="134"/>
        <end position="258"/>
    </location>
</feature>
<dbReference type="SMART" id="SM00471">
    <property type="entry name" value="HDc"/>
    <property type="match status" value="1"/>
</dbReference>
<feature type="transmembrane region" description="Helical" evidence="1">
    <location>
        <begin position="89"/>
        <end position="109"/>
    </location>
</feature>
<feature type="domain" description="HD-GYP" evidence="3">
    <location>
        <begin position="112"/>
        <end position="299"/>
    </location>
</feature>
<dbReference type="InterPro" id="IPR006674">
    <property type="entry name" value="HD_domain"/>
</dbReference>
<feature type="transmembrane region" description="Helical" evidence="1">
    <location>
        <begin position="61"/>
        <end position="77"/>
    </location>
</feature>
<dbReference type="PROSITE" id="PS51832">
    <property type="entry name" value="HD_GYP"/>
    <property type="match status" value="1"/>
</dbReference>
<dbReference type="Gene3D" id="1.10.3210.10">
    <property type="entry name" value="Hypothetical protein af1432"/>
    <property type="match status" value="1"/>
</dbReference>
<keyword evidence="5" id="KW-1185">Reference proteome</keyword>
<keyword evidence="1" id="KW-0812">Transmembrane</keyword>
<feature type="transmembrane region" description="Helical" evidence="1">
    <location>
        <begin position="12"/>
        <end position="33"/>
    </location>
</feature>
<evidence type="ECO:0000256" key="1">
    <source>
        <dbReference type="SAM" id="Phobius"/>
    </source>
</evidence>